<feature type="binding site" evidence="7">
    <location>
        <begin position="476"/>
        <end position="478"/>
    </location>
    <ligand>
        <name>GTP</name>
        <dbReference type="ChEBI" id="CHEBI:37565"/>
    </ligand>
</feature>
<comment type="caution">
    <text evidence="7">Lacks conserved residue(s) required for the propagation of feature annotation.</text>
</comment>
<dbReference type="GO" id="GO:0046040">
    <property type="term" value="P:IMP metabolic process"/>
    <property type="evidence" value="ECO:0007669"/>
    <property type="project" value="TreeGrafter"/>
</dbReference>
<dbReference type="EC" id="6.3.4.4" evidence="7"/>
<dbReference type="AlphaFoldDB" id="A0A2K9ZGP1"/>
<feature type="binding site" evidence="7">
    <location>
        <position position="221"/>
    </location>
    <ligand>
        <name>Mg(2+)</name>
        <dbReference type="ChEBI" id="CHEBI:18420"/>
    </ligand>
</feature>
<dbReference type="InterPro" id="IPR027417">
    <property type="entry name" value="P-loop_NTPase"/>
</dbReference>
<feature type="binding site" description="in other chain" evidence="7">
    <location>
        <begin position="219"/>
        <end position="222"/>
    </location>
    <ligand>
        <name>IMP</name>
        <dbReference type="ChEBI" id="CHEBI:58053"/>
        <note>ligand shared between dimeric partners</note>
    </ligand>
</feature>
<evidence type="ECO:0000256" key="5">
    <source>
        <dbReference type="ARBA" id="ARBA00022842"/>
    </source>
</evidence>
<keyword evidence="5 7" id="KW-0460">Magnesium</keyword>
<gene>
    <name evidence="7 8" type="primary">purA</name>
    <name evidence="8" type="ORF">CUJ84_pRLN3000063</name>
</gene>
<feature type="active site" description="Proton donor" evidence="7">
    <location>
        <position position="222"/>
    </location>
</feature>
<keyword evidence="1 7" id="KW-0436">Ligase</keyword>
<dbReference type="GO" id="GO:0004019">
    <property type="term" value="F:adenylosuccinate synthase activity"/>
    <property type="evidence" value="ECO:0007669"/>
    <property type="project" value="UniProtKB-UniRule"/>
</dbReference>
<keyword evidence="7" id="KW-0963">Cytoplasm</keyword>
<dbReference type="Proteomes" id="UP000238523">
    <property type="component" value="Plasmid pRLN3"/>
</dbReference>
<dbReference type="GO" id="GO:0005525">
    <property type="term" value="F:GTP binding"/>
    <property type="evidence" value="ECO:0007669"/>
    <property type="project" value="UniProtKB-UniRule"/>
</dbReference>
<evidence type="ECO:0000256" key="6">
    <source>
        <dbReference type="ARBA" id="ARBA00023134"/>
    </source>
</evidence>
<protein>
    <recommendedName>
        <fullName evidence="7">Adenylosuccinate synthetase</fullName>
        <shortName evidence="7">AMPSase</shortName>
        <shortName evidence="7">AdSS</shortName>
        <ecNumber evidence="7">6.3.4.4</ecNumber>
    </recommendedName>
    <alternativeName>
        <fullName evidence="7">IMP--aspartate ligase</fullName>
    </alternativeName>
</protein>
<dbReference type="GO" id="GO:0005737">
    <property type="term" value="C:cytoplasm"/>
    <property type="evidence" value="ECO:0007669"/>
    <property type="project" value="UniProtKB-SubCell"/>
</dbReference>
<evidence type="ECO:0000256" key="1">
    <source>
        <dbReference type="ARBA" id="ARBA00022598"/>
    </source>
</evidence>
<evidence type="ECO:0000256" key="2">
    <source>
        <dbReference type="ARBA" id="ARBA00022723"/>
    </source>
</evidence>
<dbReference type="Gene3D" id="3.90.170.10">
    <property type="entry name" value="Adenylosuccinate Synthetase, subunit A, domain 3"/>
    <property type="match status" value="1"/>
</dbReference>
<comment type="pathway">
    <text evidence="7">Purine metabolism; AMP biosynthesis via de novo pathway; AMP from IMP: step 1/2.</text>
</comment>
<dbReference type="PANTHER" id="PTHR11846:SF0">
    <property type="entry name" value="ADENYLOSUCCINATE SYNTHETASE"/>
    <property type="match status" value="1"/>
</dbReference>
<keyword evidence="6 7" id="KW-0342">GTP-binding</keyword>
<dbReference type="GO" id="GO:0044208">
    <property type="term" value="P:'de novo' AMP biosynthetic process"/>
    <property type="evidence" value="ECO:0007669"/>
    <property type="project" value="UniProtKB-UniRule"/>
</dbReference>
<evidence type="ECO:0000313" key="9">
    <source>
        <dbReference type="Proteomes" id="UP000238523"/>
    </source>
</evidence>
<dbReference type="UniPathway" id="UPA00075">
    <property type="reaction ID" value="UER00335"/>
</dbReference>
<dbReference type="SUPFAM" id="SSF52540">
    <property type="entry name" value="P-loop containing nucleoside triphosphate hydrolases"/>
    <property type="match status" value="2"/>
</dbReference>
<feature type="binding site" description="in other chain" evidence="7">
    <location>
        <position position="376"/>
    </location>
    <ligand>
        <name>IMP</name>
        <dbReference type="ChEBI" id="CHEBI:58053"/>
        <note>ligand shared between dimeric partners</note>
    </ligand>
</feature>
<geneLocation type="plasmid" evidence="9">
    <name>prln3</name>
</geneLocation>
<dbReference type="EMBL" id="CP025015">
    <property type="protein sequence ID" value="AUW47201.1"/>
    <property type="molecule type" value="Genomic_DNA"/>
</dbReference>
<keyword evidence="2 7" id="KW-0479">Metal-binding</keyword>
<comment type="subunit">
    <text evidence="7">Homodimer.</text>
</comment>
<evidence type="ECO:0000256" key="3">
    <source>
        <dbReference type="ARBA" id="ARBA00022741"/>
    </source>
</evidence>
<comment type="catalytic activity">
    <reaction evidence="7">
        <text>IMP + L-aspartate + GTP = N(6)-(1,2-dicarboxyethyl)-AMP + GDP + phosphate + 2 H(+)</text>
        <dbReference type="Rhea" id="RHEA:15753"/>
        <dbReference type="ChEBI" id="CHEBI:15378"/>
        <dbReference type="ChEBI" id="CHEBI:29991"/>
        <dbReference type="ChEBI" id="CHEBI:37565"/>
        <dbReference type="ChEBI" id="CHEBI:43474"/>
        <dbReference type="ChEBI" id="CHEBI:57567"/>
        <dbReference type="ChEBI" id="CHEBI:58053"/>
        <dbReference type="ChEBI" id="CHEBI:58189"/>
        <dbReference type="EC" id="6.3.4.4"/>
    </reaction>
</comment>
<dbReference type="InterPro" id="IPR042109">
    <property type="entry name" value="Adenylosuccinate_synth_dom1"/>
</dbReference>
<dbReference type="SMART" id="SM00788">
    <property type="entry name" value="Adenylsucc_synt"/>
    <property type="match status" value="1"/>
</dbReference>
<feature type="binding site" evidence="7">
    <location>
        <begin position="221"/>
        <end position="223"/>
    </location>
    <ligand>
        <name>GTP</name>
        <dbReference type="ChEBI" id="CHEBI:37565"/>
    </ligand>
</feature>
<dbReference type="InterPro" id="IPR042111">
    <property type="entry name" value="Adenylosuccinate_synth_dom3"/>
</dbReference>
<dbReference type="Gene3D" id="3.40.50.300">
    <property type="entry name" value="P-loop containing nucleotide triphosphate hydrolases"/>
    <property type="match status" value="1"/>
</dbReference>
<keyword evidence="8" id="KW-0614">Plasmid</keyword>
<comment type="similarity">
    <text evidence="7">Belongs to the adenylosuccinate synthetase family.</text>
</comment>
<evidence type="ECO:0000256" key="7">
    <source>
        <dbReference type="HAMAP-Rule" id="MF_00011"/>
    </source>
</evidence>
<accession>A0A2K9ZGP1</accession>
<dbReference type="PANTHER" id="PTHR11846">
    <property type="entry name" value="ADENYLOSUCCINATE SYNTHETASE"/>
    <property type="match status" value="1"/>
</dbReference>
<proteinExistence type="inferred from homology"/>
<dbReference type="GO" id="GO:0000287">
    <property type="term" value="F:magnesium ion binding"/>
    <property type="evidence" value="ECO:0007669"/>
    <property type="project" value="UniProtKB-UniRule"/>
</dbReference>
<evidence type="ECO:0000256" key="4">
    <source>
        <dbReference type="ARBA" id="ARBA00022755"/>
    </source>
</evidence>
<dbReference type="InterPro" id="IPR001114">
    <property type="entry name" value="Adenylosuccinate_synthetase"/>
</dbReference>
<feature type="binding site" evidence="7">
    <location>
        <begin position="444"/>
        <end position="450"/>
    </location>
    <ligand>
        <name>substrate</name>
    </ligand>
</feature>
<keyword evidence="3 7" id="KW-0547">Nucleotide-binding</keyword>
<feature type="binding site" description="in other chain" evidence="7">
    <location>
        <position position="300"/>
    </location>
    <ligand>
        <name>IMP</name>
        <dbReference type="ChEBI" id="CHEBI:58053"/>
        <note>ligand shared between dimeric partners</note>
    </ligand>
</feature>
<evidence type="ECO:0000313" key="8">
    <source>
        <dbReference type="EMBL" id="AUW47201.1"/>
    </source>
</evidence>
<organism evidence="8 9">
    <name type="scientific">Rhizobium leguminosarum</name>
    <dbReference type="NCBI Taxonomy" id="384"/>
    <lineage>
        <taxon>Bacteria</taxon>
        <taxon>Pseudomonadati</taxon>
        <taxon>Pseudomonadota</taxon>
        <taxon>Alphaproteobacteria</taxon>
        <taxon>Hyphomicrobiales</taxon>
        <taxon>Rhizobiaceae</taxon>
        <taxon>Rhizobium/Agrobacterium group</taxon>
        <taxon>Rhizobium</taxon>
    </lineage>
</organism>
<comment type="function">
    <text evidence="7">Plays an important role in the de novo pathway of purine nucleotide biosynthesis. Catalyzes the first committed step in the biosynthesis of AMP from IMP.</text>
</comment>
<dbReference type="HAMAP" id="MF_00011">
    <property type="entry name" value="Adenylosucc_synth"/>
    <property type="match status" value="1"/>
</dbReference>
<dbReference type="Pfam" id="PF00709">
    <property type="entry name" value="Adenylsucc_synt"/>
    <property type="match status" value="2"/>
</dbReference>
<feature type="binding site" description="in other chain" evidence="7">
    <location>
        <position position="448"/>
    </location>
    <ligand>
        <name>IMP</name>
        <dbReference type="ChEBI" id="CHEBI:58053"/>
        <note>ligand shared between dimeric partners</note>
    </ligand>
</feature>
<name>A0A2K9ZGP1_RHILE</name>
<dbReference type="RefSeq" id="WP_105009709.1">
    <property type="nucleotide sequence ID" value="NZ_CP025015.1"/>
</dbReference>
<feature type="binding site" description="in other chain" evidence="7">
    <location>
        <position position="361"/>
    </location>
    <ligand>
        <name>IMP</name>
        <dbReference type="ChEBI" id="CHEBI:58053"/>
        <note>ligand shared between dimeric partners</note>
    </ligand>
</feature>
<feature type="binding site" evidence="7">
    <location>
        <position position="450"/>
    </location>
    <ligand>
        <name>GTP</name>
        <dbReference type="ChEBI" id="CHEBI:37565"/>
    </ligand>
</feature>
<reference evidence="8 9" key="1">
    <citation type="submission" date="2017-11" db="EMBL/GenBank/DDBJ databases">
        <title>Complete genome of Rhizobium leguminosarum Norway, an ineffective micro-symbiont.</title>
        <authorList>
            <person name="Hoffrichter A."/>
            <person name="Liang J."/>
            <person name="Brachmann A."/>
            <person name="Marin M."/>
        </authorList>
    </citation>
    <scope>NUCLEOTIDE SEQUENCE [LARGE SCALE GENOMIC DNA]</scope>
    <source>
        <strain evidence="8 9">Norway</strain>
        <plasmid evidence="9">Plasmid prln3</plasmid>
    </source>
</reference>
<comment type="subcellular location">
    <subcellularLocation>
        <location evidence="7">Cytoplasm</location>
    </subcellularLocation>
</comment>
<keyword evidence="4 7" id="KW-0658">Purine biosynthesis</keyword>
<dbReference type="Gene3D" id="3.40.440.10">
    <property type="entry name" value="Adenylosuccinate Synthetase, subunit A, domain 1"/>
    <property type="match status" value="2"/>
</dbReference>
<sequence>MLPIFLLSGPISVGKSALVKEFELRFGAMKVSTRQLLLRQEPGGERDALIKLGLELDETTAGKWVLDNFLTLAGKDLDTEIWLIDAVRTKDQIRHIRERFGDRVVHVHLSAPIGVLRQRYLDRPPELQEFANYDEAKQHGTEKNIEDLASIADRKLDANINGPASLLALAAGGLNLFPQRDERLVDVLVGAQYGSEGKGNICAHIAKEYQVLVRVGGPNAGHKVAHPKYDYIQLPSGTQSNPEAKILIGAGATLSVKQVLKEIADLGLTGDRLSIDPQAIIIEDNDVAVEMGSLEVIGSTKKGVGVATARKILGRGDHIHFEAPVRLAKHIPEFRDFLRCTKVELEKAYARGDRVLLEGTQGTDLSIHHGEYPYVTSRETTASGCLADAGIPPTRVRRVIMVMRTYPIRVGGTSGPMMKQIDFQTIADRSGMPVSALERIEKGTVSGKIRRIGEFDWEQARRSAVLNGATDIALTFADYIDASNKDAVEFDMLSVRTKAFVAEVERVANTRVSWITKDFGPDAIVIDRRKGTV</sequence>
<comment type="cofactor">
    <cofactor evidence="7">
        <name>Mg(2+)</name>
        <dbReference type="ChEBI" id="CHEBI:18420"/>
    </cofactor>
    <text evidence="7">Binds 1 Mg(2+) ion per subunit.</text>
</comment>